<proteinExistence type="predicted"/>
<protein>
    <submittedName>
        <fullName evidence="2">Peptidase inhibitor family I36 protein</fullName>
    </submittedName>
</protein>
<keyword evidence="3" id="KW-1185">Reference proteome</keyword>
<name>A0ABP6YF09_9PSEU</name>
<dbReference type="EMBL" id="BAAAZN010000025">
    <property type="protein sequence ID" value="GAA3580640.1"/>
    <property type="molecule type" value="Genomic_DNA"/>
</dbReference>
<feature type="region of interest" description="Disordered" evidence="1">
    <location>
        <begin position="1"/>
        <end position="21"/>
    </location>
</feature>
<comment type="caution">
    <text evidence="2">The sequence shown here is derived from an EMBL/GenBank/DDBJ whole genome shotgun (WGS) entry which is preliminary data.</text>
</comment>
<reference evidence="3" key="1">
    <citation type="journal article" date="2019" name="Int. J. Syst. Evol. Microbiol.">
        <title>The Global Catalogue of Microorganisms (GCM) 10K type strain sequencing project: providing services to taxonomists for standard genome sequencing and annotation.</title>
        <authorList>
            <consortium name="The Broad Institute Genomics Platform"/>
            <consortium name="The Broad Institute Genome Sequencing Center for Infectious Disease"/>
            <person name="Wu L."/>
            <person name="Ma J."/>
        </authorList>
    </citation>
    <scope>NUCLEOTIDE SEQUENCE [LARGE SCALE GENOMIC DNA]</scope>
    <source>
        <strain evidence="3">JCM 16898</strain>
    </source>
</reference>
<dbReference type="Proteomes" id="UP001500689">
    <property type="component" value="Unassembled WGS sequence"/>
</dbReference>
<evidence type="ECO:0000256" key="1">
    <source>
        <dbReference type="SAM" id="MobiDB-lite"/>
    </source>
</evidence>
<dbReference type="Pfam" id="PF03995">
    <property type="entry name" value="Inhibitor_I36"/>
    <property type="match status" value="1"/>
</dbReference>
<evidence type="ECO:0000313" key="3">
    <source>
        <dbReference type="Proteomes" id="UP001500689"/>
    </source>
</evidence>
<organism evidence="2 3">
    <name type="scientific">Amycolatopsis ultiminotia</name>
    <dbReference type="NCBI Taxonomy" id="543629"/>
    <lineage>
        <taxon>Bacteria</taxon>
        <taxon>Bacillati</taxon>
        <taxon>Actinomycetota</taxon>
        <taxon>Actinomycetes</taxon>
        <taxon>Pseudonocardiales</taxon>
        <taxon>Pseudonocardiaceae</taxon>
        <taxon>Amycolatopsis</taxon>
    </lineage>
</organism>
<sequence length="162" mass="17211">MSRHPRPSLSVFTGHPGRSARLPRRTLRARLPQVILLAMAGFLTSAGVAQATPQLPPGAAEATATPPAPPAPACAAGEFCLWGDENYSGTAQIYDLRTANPGECIPLPEGFGAHSFGNRLTRDVTIYQGADCSTEGDFTTYPGDGTYVPQSPFVVRAIQIWE</sequence>
<evidence type="ECO:0000313" key="2">
    <source>
        <dbReference type="EMBL" id="GAA3580640.1"/>
    </source>
</evidence>
<accession>A0ABP6YF09</accession>
<gene>
    <name evidence="2" type="ORF">GCM10022222_76700</name>
</gene>